<dbReference type="PIRSF" id="PIRSF028744">
    <property type="entry name" value="Addict_mod_HI1419"/>
    <property type="match status" value="1"/>
</dbReference>
<organism evidence="1 2">
    <name type="scientific">Scandinavium goeteborgense</name>
    <dbReference type="NCBI Taxonomy" id="1851514"/>
    <lineage>
        <taxon>Bacteria</taxon>
        <taxon>Pseudomonadati</taxon>
        <taxon>Pseudomonadota</taxon>
        <taxon>Gammaproteobacteria</taxon>
        <taxon>Enterobacterales</taxon>
        <taxon>Enterobacteriaceae</taxon>
        <taxon>Scandinavium</taxon>
    </lineage>
</organism>
<dbReference type="PANTHER" id="PTHR41791:SF1">
    <property type="entry name" value="SSL7039 PROTEIN"/>
    <property type="match status" value="1"/>
</dbReference>
<evidence type="ECO:0000313" key="1">
    <source>
        <dbReference type="EMBL" id="TDN52513.1"/>
    </source>
</evidence>
<accession>A0A4R6E3W9</accession>
<keyword evidence="2" id="KW-1185">Reference proteome</keyword>
<sequence length="105" mass="11795">MKTILQTSVFQKWESRLKDHSAKALIAARILRLANGLPGDTKSIGEGIHELRIHYGPGYRIYFQQQNDVIILLLSGGDKSRQSSDIVAAKYLASVYRTKEGLIHE</sequence>
<evidence type="ECO:0000313" key="2">
    <source>
        <dbReference type="Proteomes" id="UP000295530"/>
    </source>
</evidence>
<comment type="caution">
    <text evidence="1">The sequence shown here is derived from an EMBL/GenBank/DDBJ whole genome shotgun (WGS) entry which is preliminary data.</text>
</comment>
<dbReference type="OrthoDB" id="9800258at2"/>
<dbReference type="RefSeq" id="WP_133462004.1">
    <property type="nucleotide sequence ID" value="NZ_SNVX01000016.1"/>
</dbReference>
<reference evidence="1 2" key="1">
    <citation type="submission" date="2019-03" db="EMBL/GenBank/DDBJ databases">
        <title>Genomic analyses of the natural microbiome of Caenorhabditis elegans.</title>
        <authorList>
            <person name="Samuel B."/>
        </authorList>
    </citation>
    <scope>NUCLEOTIDE SEQUENCE [LARGE SCALE GENOMIC DNA]</scope>
    <source>
        <strain evidence="1 2">BIGb0156</strain>
    </source>
</reference>
<dbReference type="EMBL" id="SNVX01000016">
    <property type="protein sequence ID" value="TDN52513.1"/>
    <property type="molecule type" value="Genomic_DNA"/>
</dbReference>
<name>A0A4R6E3W9_SCAGO</name>
<dbReference type="InterPro" id="IPR014056">
    <property type="entry name" value="TypeIITA-like_toxin_pred"/>
</dbReference>
<proteinExistence type="predicted"/>
<gene>
    <name evidence="1" type="ORF">EC847_1169</name>
</gene>
<dbReference type="PANTHER" id="PTHR41791">
    <property type="entry name" value="SSL7039 PROTEIN"/>
    <property type="match status" value="1"/>
</dbReference>
<dbReference type="NCBIfam" id="TIGR02683">
    <property type="entry name" value="upstrm_HI1419"/>
    <property type="match status" value="1"/>
</dbReference>
<dbReference type="Proteomes" id="UP000295530">
    <property type="component" value="Unassembled WGS sequence"/>
</dbReference>
<protein>
    <submittedName>
        <fullName evidence="1">Putative addiction module killer protein</fullName>
    </submittedName>
</protein>
<dbReference type="AlphaFoldDB" id="A0A4R6E3W9"/>